<protein>
    <submittedName>
        <fullName evidence="1">CopG family transcriptional regulator</fullName>
    </submittedName>
</protein>
<dbReference type="Proteomes" id="UP000621799">
    <property type="component" value="Unassembled WGS sequence"/>
</dbReference>
<dbReference type="EMBL" id="JADEXN010000201">
    <property type="protein sequence ID" value="MBE9041482.1"/>
    <property type="molecule type" value="Genomic_DNA"/>
</dbReference>
<dbReference type="Gene3D" id="1.10.1220.10">
    <property type="entry name" value="Met repressor-like"/>
    <property type="match status" value="1"/>
</dbReference>
<name>A0A928Z7I7_9CYAN</name>
<dbReference type="InterPro" id="IPR013321">
    <property type="entry name" value="Arc_rbn_hlx_hlx"/>
</dbReference>
<reference evidence="1" key="1">
    <citation type="submission" date="2020-10" db="EMBL/GenBank/DDBJ databases">
        <authorList>
            <person name="Castelo-Branco R."/>
            <person name="Eusebio N."/>
            <person name="Adriana R."/>
            <person name="Vieira A."/>
            <person name="Brugerolle De Fraissinette N."/>
            <person name="Rezende De Castro R."/>
            <person name="Schneider M.P."/>
            <person name="Vasconcelos V."/>
            <person name="Leao P.N."/>
        </authorList>
    </citation>
    <scope>NUCLEOTIDE SEQUENCE</scope>
    <source>
        <strain evidence="1">LEGE 11467</strain>
    </source>
</reference>
<proteinExistence type="predicted"/>
<evidence type="ECO:0000313" key="1">
    <source>
        <dbReference type="EMBL" id="MBE9041482.1"/>
    </source>
</evidence>
<evidence type="ECO:0000313" key="2">
    <source>
        <dbReference type="Proteomes" id="UP000621799"/>
    </source>
</evidence>
<comment type="caution">
    <text evidence="1">The sequence shown here is derived from an EMBL/GenBank/DDBJ whole genome shotgun (WGS) entry which is preliminary data.</text>
</comment>
<dbReference type="SUPFAM" id="SSF47598">
    <property type="entry name" value="Ribbon-helix-helix"/>
    <property type="match status" value="1"/>
</dbReference>
<organism evidence="1 2">
    <name type="scientific">Zarconia navalis LEGE 11467</name>
    <dbReference type="NCBI Taxonomy" id="1828826"/>
    <lineage>
        <taxon>Bacteria</taxon>
        <taxon>Bacillati</taxon>
        <taxon>Cyanobacteriota</taxon>
        <taxon>Cyanophyceae</taxon>
        <taxon>Oscillatoriophycideae</taxon>
        <taxon>Oscillatoriales</taxon>
        <taxon>Oscillatoriales incertae sedis</taxon>
        <taxon>Zarconia</taxon>
        <taxon>Zarconia navalis</taxon>
    </lineage>
</organism>
<dbReference type="Pfam" id="PF09274">
    <property type="entry name" value="ParG"/>
    <property type="match status" value="1"/>
</dbReference>
<gene>
    <name evidence="1" type="ORF">IQ235_11885</name>
</gene>
<dbReference type="InterPro" id="IPR015354">
    <property type="entry name" value="DNA_partition_ParG"/>
</dbReference>
<dbReference type="GO" id="GO:0006355">
    <property type="term" value="P:regulation of DNA-templated transcription"/>
    <property type="evidence" value="ECO:0007669"/>
    <property type="project" value="InterPro"/>
</dbReference>
<dbReference type="InterPro" id="IPR010985">
    <property type="entry name" value="Ribbon_hlx_hlx"/>
</dbReference>
<keyword evidence="2" id="KW-1185">Reference proteome</keyword>
<accession>A0A928Z7I7</accession>
<sequence length="53" mass="5991">MSKPKLALKRVNINLSEIEHAKLQTYCQLTGRTATDVLRESVRKLKLPAIASR</sequence>
<dbReference type="AlphaFoldDB" id="A0A928Z7I7"/>